<evidence type="ECO:0000259" key="1">
    <source>
        <dbReference type="Pfam" id="PF07238"/>
    </source>
</evidence>
<sequence length="134" mass="15103">MTEEFDSWLRDDERREEFRLNVACSLFIEVMSPLPGDTSPSRVVQCETLDLSANGAQVALPDKLTPGALLPLIIEVGDKRFDLMCDVMWCREGTLSLAQGAETLYLAGIRFVESDDLAYVEWKESVAEWLLDDL</sequence>
<dbReference type="Gene3D" id="2.40.10.220">
    <property type="entry name" value="predicted glycosyltransferase like domains"/>
    <property type="match status" value="1"/>
</dbReference>
<proteinExistence type="predicted"/>
<feature type="domain" description="PilZ" evidence="1">
    <location>
        <begin position="13"/>
        <end position="113"/>
    </location>
</feature>
<dbReference type="SUPFAM" id="SSF141371">
    <property type="entry name" value="PilZ domain-like"/>
    <property type="match status" value="1"/>
</dbReference>
<evidence type="ECO:0000313" key="2">
    <source>
        <dbReference type="EMBL" id="ARU57299.1"/>
    </source>
</evidence>
<gene>
    <name evidence="2" type="ORF">OLMES_3258</name>
</gene>
<dbReference type="OrthoDB" id="6182366at2"/>
<dbReference type="EMBL" id="CP021425">
    <property type="protein sequence ID" value="ARU57299.1"/>
    <property type="molecule type" value="Genomic_DNA"/>
</dbReference>
<dbReference type="AlphaFoldDB" id="A0A1Y0IAV9"/>
<protein>
    <submittedName>
        <fullName evidence="2">Type IV pilus assembly PilZ</fullName>
    </submittedName>
</protein>
<organism evidence="2 3">
    <name type="scientific">Oleiphilus messinensis</name>
    <dbReference type="NCBI Taxonomy" id="141451"/>
    <lineage>
        <taxon>Bacteria</taxon>
        <taxon>Pseudomonadati</taxon>
        <taxon>Pseudomonadota</taxon>
        <taxon>Gammaproteobacteria</taxon>
        <taxon>Oceanospirillales</taxon>
        <taxon>Oleiphilaceae</taxon>
        <taxon>Oleiphilus</taxon>
    </lineage>
</organism>
<dbReference type="InterPro" id="IPR009875">
    <property type="entry name" value="PilZ_domain"/>
</dbReference>
<dbReference type="Proteomes" id="UP000196027">
    <property type="component" value="Chromosome"/>
</dbReference>
<dbReference type="GO" id="GO:0035438">
    <property type="term" value="F:cyclic-di-GMP binding"/>
    <property type="evidence" value="ECO:0007669"/>
    <property type="project" value="InterPro"/>
</dbReference>
<dbReference type="KEGG" id="ome:OLMES_3258"/>
<name>A0A1Y0IAV9_9GAMM</name>
<dbReference type="Pfam" id="PF07238">
    <property type="entry name" value="PilZ"/>
    <property type="match status" value="1"/>
</dbReference>
<keyword evidence="3" id="KW-1185">Reference proteome</keyword>
<evidence type="ECO:0000313" key="3">
    <source>
        <dbReference type="Proteomes" id="UP000196027"/>
    </source>
</evidence>
<reference evidence="2 3" key="1">
    <citation type="submission" date="2017-05" db="EMBL/GenBank/DDBJ databases">
        <title>Genomic insights into alkan degradation activity of Oleiphilus messinensis.</title>
        <authorList>
            <person name="Kozyavkin S.A."/>
            <person name="Slesarev A.I."/>
            <person name="Golyshin P.N."/>
            <person name="Korzhenkov A."/>
            <person name="Golyshina O.N."/>
            <person name="Toshchakov S.V."/>
        </authorList>
    </citation>
    <scope>NUCLEOTIDE SEQUENCE [LARGE SCALE GENOMIC DNA]</scope>
    <source>
        <strain evidence="2 3">ME102</strain>
    </source>
</reference>
<accession>A0A1Y0IAV9</accession>
<dbReference type="RefSeq" id="WP_087462206.1">
    <property type="nucleotide sequence ID" value="NZ_CP021425.1"/>
</dbReference>